<dbReference type="PROSITE" id="PS01304">
    <property type="entry name" value="UBIH"/>
    <property type="match status" value="1"/>
</dbReference>
<comment type="subcellular location">
    <subcellularLocation>
        <location evidence="12">Mitochondrion inner membrane</location>
        <topology evidence="12">Peripheral membrane protein</topology>
        <orientation evidence="12">Matrix side</orientation>
    </subcellularLocation>
</comment>
<dbReference type="InParanoid" id="B3SDE9"/>
<evidence type="ECO:0000256" key="7">
    <source>
        <dbReference type="ARBA" id="ARBA00022946"/>
    </source>
</evidence>
<keyword evidence="11 12" id="KW-0472">Membrane</keyword>
<sequence length="465" mass="50755">MLRRIPTAVRVANWTRSLATVSNSGGDTVQKTSKFDIVIAGGGMVGSAMACSIGYNPIFGEYKIALLEPNPVKTMAIQADFSNRVSAIIPGSINVLDDIGVWPYISELRAKLFQSMQVWDAASDHSFLLLDSKFTDEKMGYVVENDVIMLALMKRLKLLDSNVEILHCKVDDISLQISNGDIGNVSIKLDNDDLIETRLLIGADGPQSSIRTAANIKHISLPYNQLAIVATLQLENQNENVVAWQRFLPDGPIALLPLSNSRSSLVWTTNPKHGKMLLEMSNEEFIDSVNNAFVNNDHVIPNINRISSTINRGLNSIPSGNFKEAPQSPPTVAGIDNNSRGGFPLSLGHATNYVMNRLALIGDAAHRVHPLAGQGVNLGFKDVEVLSKVLAEAVTEGNDIGALPHLLKYESTRQLQVLPIMATIDNLNRLFSNKNASLALARGIGFQFLNYLTPLKVICHVIPLY</sequence>
<dbReference type="AlphaFoldDB" id="B3SDE9"/>
<dbReference type="FunFam" id="3.50.50.60:FF:000086">
    <property type="entry name" value="Ubiquinone biosynthesis monooxygenase COQ6, mitochondrial"/>
    <property type="match status" value="1"/>
</dbReference>
<evidence type="ECO:0000256" key="2">
    <source>
        <dbReference type="ARBA" id="ARBA00005349"/>
    </source>
</evidence>
<dbReference type="KEGG" id="tad:TRIADDRAFT_33826"/>
<evidence type="ECO:0000256" key="3">
    <source>
        <dbReference type="ARBA" id="ARBA00022630"/>
    </source>
</evidence>
<keyword evidence="10 12" id="KW-0496">Mitochondrion</keyword>
<dbReference type="Proteomes" id="UP000009022">
    <property type="component" value="Unassembled WGS sequence"/>
</dbReference>
<comment type="function">
    <text evidence="12">FAD-dependent monooxygenase required for two non-consecutive steps during ubiquinone biosynthesis. Required for the C5-ring hydroxylation during ubiquinone biosynthesis by catalyzing the hydroxylation of 4-hydroxy-3-(all-trans-polyprenyl)benzoic acid to 3,4-dihydroxy-5-(all-trans-polyprenyl)benzoic acid. Also acts downstream of coq4, for the C1-hydroxylation during ubiquinone biosynthesis by catalyzing the hydroxylation of 2-methoxy-6-(all-trans-polyprenyl)phenol to 2-methoxy-6-(all-trans-polyprenyl)benzene-1,4-diol. The electrons required for the hydroxylation reaction are funneled indirectly to coq6 from NADPH via a ferredoxin/ferredoxin reductase system.</text>
</comment>
<keyword evidence="7" id="KW-0809">Transit peptide</keyword>
<dbReference type="GO" id="GO:0016712">
    <property type="term" value="F:oxidoreductase activity, acting on paired donors, with incorporation or reduction of molecular oxygen, reduced flavin or flavoprotein as one donor, and incorporation of one atom of oxygen"/>
    <property type="evidence" value="ECO:0007669"/>
    <property type="project" value="UniProtKB-UniRule"/>
</dbReference>
<comment type="cofactor">
    <cofactor evidence="1 12">
        <name>FAD</name>
        <dbReference type="ChEBI" id="CHEBI:57692"/>
    </cofactor>
</comment>
<keyword evidence="3 12" id="KW-0285">Flavoprotein</keyword>
<comment type="similarity">
    <text evidence="2 12">Belongs to the UbiH/COQ6 family.</text>
</comment>
<evidence type="ECO:0000259" key="13">
    <source>
        <dbReference type="Pfam" id="PF01494"/>
    </source>
</evidence>
<dbReference type="CTD" id="6759470"/>
<dbReference type="eggNOG" id="KOG3855">
    <property type="taxonomic scope" value="Eukaryota"/>
</dbReference>
<dbReference type="InterPro" id="IPR002938">
    <property type="entry name" value="FAD-bd"/>
</dbReference>
<dbReference type="PRINTS" id="PR00420">
    <property type="entry name" value="RNGMNOXGNASE"/>
</dbReference>
<dbReference type="STRING" id="10228.B3SDE9"/>
<dbReference type="FunFam" id="3.50.50.60:FF:000021">
    <property type="entry name" value="Ubiquinone biosynthesis monooxygenase COQ6"/>
    <property type="match status" value="1"/>
</dbReference>
<keyword evidence="4 12" id="KW-0831">Ubiquinone biosynthesis</keyword>
<proteinExistence type="inferred from homology"/>
<comment type="catalytic activity">
    <reaction evidence="12">
        <text>a 4-hydroxy-3-(all-trans-polyprenyl)benzoate + 2 reduced [2Fe-2S]-[ferredoxin] + O2 + 2 H(+) = a 3,4-dihydroxy-5-(all-trans-polyprenyl)benzoate + 2 oxidized [2Fe-2S]-[ferredoxin] + H2O</text>
        <dbReference type="Rhea" id="RHEA:81195"/>
        <dbReference type="Rhea" id="RHEA-COMP:9514"/>
        <dbReference type="Rhea" id="RHEA-COMP:10000"/>
        <dbReference type="Rhea" id="RHEA-COMP:10001"/>
        <dbReference type="Rhea" id="RHEA-COMP:10930"/>
        <dbReference type="ChEBI" id="CHEBI:15377"/>
        <dbReference type="ChEBI" id="CHEBI:15378"/>
        <dbReference type="ChEBI" id="CHEBI:15379"/>
        <dbReference type="ChEBI" id="CHEBI:33737"/>
        <dbReference type="ChEBI" id="CHEBI:33738"/>
        <dbReference type="ChEBI" id="CHEBI:64694"/>
        <dbReference type="ChEBI" id="CHEBI:78396"/>
        <dbReference type="EC" id="1.14.15.45"/>
    </reaction>
</comment>
<evidence type="ECO:0000256" key="9">
    <source>
        <dbReference type="ARBA" id="ARBA00023033"/>
    </source>
</evidence>
<dbReference type="NCBIfam" id="TIGR01988">
    <property type="entry name" value="Ubi-OHases"/>
    <property type="match status" value="1"/>
</dbReference>
<dbReference type="EC" id="1.14.15.46" evidence="12"/>
<evidence type="ECO:0000256" key="5">
    <source>
        <dbReference type="ARBA" id="ARBA00022792"/>
    </source>
</evidence>
<dbReference type="PANTHER" id="PTHR43876:SF7">
    <property type="entry name" value="UBIQUINONE BIOSYNTHESIS MONOOXYGENASE COQ6, MITOCHONDRIAL"/>
    <property type="match status" value="1"/>
</dbReference>
<evidence type="ECO:0000256" key="1">
    <source>
        <dbReference type="ARBA" id="ARBA00001974"/>
    </source>
</evidence>
<evidence type="ECO:0000256" key="10">
    <source>
        <dbReference type="ARBA" id="ARBA00023128"/>
    </source>
</evidence>
<keyword evidence="5 12" id="KW-0999">Mitochondrion inner membrane</keyword>
<dbReference type="GO" id="GO:0005739">
    <property type="term" value="C:mitochondrion"/>
    <property type="evidence" value="ECO:0000318"/>
    <property type="project" value="GO_Central"/>
</dbReference>
<keyword evidence="15" id="KW-1185">Reference proteome</keyword>
<feature type="domain" description="FAD-binding" evidence="13">
    <location>
        <begin position="350"/>
        <end position="397"/>
    </location>
</feature>
<dbReference type="GO" id="GO:0006744">
    <property type="term" value="P:ubiquinone biosynthetic process"/>
    <property type="evidence" value="ECO:0000318"/>
    <property type="project" value="GO_Central"/>
</dbReference>
<dbReference type="InterPro" id="IPR010971">
    <property type="entry name" value="UbiH/COQ6"/>
</dbReference>
<dbReference type="EMBL" id="DS985278">
    <property type="protein sequence ID" value="EDV19260.1"/>
    <property type="molecule type" value="Genomic_DNA"/>
</dbReference>
<keyword evidence="9 12" id="KW-0503">Monooxygenase</keyword>
<dbReference type="HAMAP" id="MF_03193">
    <property type="entry name" value="COQ6_monooxygenase"/>
    <property type="match status" value="1"/>
</dbReference>
<dbReference type="EC" id="1.14.15.45" evidence="12"/>
<dbReference type="OMA" id="VKQMQVW"/>
<dbReference type="OrthoDB" id="683240at2759"/>
<dbReference type="GO" id="GO:0016491">
    <property type="term" value="F:oxidoreductase activity"/>
    <property type="evidence" value="ECO:0000318"/>
    <property type="project" value="GO_Central"/>
</dbReference>
<dbReference type="Pfam" id="PF01494">
    <property type="entry name" value="FAD_binding_3"/>
    <property type="match status" value="1"/>
</dbReference>
<dbReference type="UniPathway" id="UPA00232"/>
<dbReference type="InterPro" id="IPR000689">
    <property type="entry name" value="UbQ_mOase_COQ6"/>
</dbReference>
<comment type="pathway">
    <text evidence="12">Cofactor biosynthesis; ubiquinone biosynthesis.</text>
</comment>
<evidence type="ECO:0000313" key="15">
    <source>
        <dbReference type="Proteomes" id="UP000009022"/>
    </source>
</evidence>
<dbReference type="GO" id="GO:0106364">
    <property type="term" value="F:4-hydroxy-3-all-trans-polyprenylbenzoate oxygenase activity"/>
    <property type="evidence" value="ECO:0007669"/>
    <property type="project" value="UniProtKB-EC"/>
</dbReference>
<evidence type="ECO:0000313" key="14">
    <source>
        <dbReference type="EMBL" id="EDV19260.1"/>
    </source>
</evidence>
<dbReference type="FunCoup" id="B3SDE9">
    <property type="interactions" value="1564"/>
</dbReference>
<keyword evidence="6 12" id="KW-0274">FAD</keyword>
<dbReference type="PhylomeDB" id="B3SDE9"/>
<evidence type="ECO:0000256" key="11">
    <source>
        <dbReference type="ARBA" id="ARBA00023136"/>
    </source>
</evidence>
<dbReference type="GeneID" id="6759470"/>
<evidence type="ECO:0000256" key="8">
    <source>
        <dbReference type="ARBA" id="ARBA00023002"/>
    </source>
</evidence>
<dbReference type="SUPFAM" id="SSF51905">
    <property type="entry name" value="FAD/NAD(P)-binding domain"/>
    <property type="match status" value="1"/>
</dbReference>
<dbReference type="InterPro" id="IPR018168">
    <property type="entry name" value="Ubi_Hdrlase_CS"/>
</dbReference>
<dbReference type="GO" id="GO:0120538">
    <property type="term" value="F:2-methoxy-6-polyprenolphenol 4-hydroxylase activity"/>
    <property type="evidence" value="ECO:0007669"/>
    <property type="project" value="UniProtKB-EC"/>
</dbReference>
<evidence type="ECO:0000256" key="12">
    <source>
        <dbReference type="HAMAP-Rule" id="MF_03193"/>
    </source>
</evidence>
<dbReference type="RefSeq" id="XP_002118257.1">
    <property type="nucleotide sequence ID" value="XM_002118221.1"/>
</dbReference>
<protein>
    <recommendedName>
        <fullName evidence="12">Ubiquinone biosynthesis monooxygenase COQ6, mitochondrial</fullName>
        <ecNumber evidence="12">1.14.15.45</ecNumber>
    </recommendedName>
    <alternativeName>
        <fullName evidence="12">2-methoxy-6-polyprenolphenol 4-hydroxylase</fullName>
        <ecNumber evidence="12">1.14.15.46</ecNumber>
    </alternativeName>
</protein>
<evidence type="ECO:0000256" key="6">
    <source>
        <dbReference type="ARBA" id="ARBA00022827"/>
    </source>
</evidence>
<reference evidence="14 15" key="1">
    <citation type="journal article" date="2008" name="Nature">
        <title>The Trichoplax genome and the nature of placozoans.</title>
        <authorList>
            <person name="Srivastava M."/>
            <person name="Begovic E."/>
            <person name="Chapman J."/>
            <person name="Putnam N.H."/>
            <person name="Hellsten U."/>
            <person name="Kawashima T."/>
            <person name="Kuo A."/>
            <person name="Mitros T."/>
            <person name="Salamov A."/>
            <person name="Carpenter M.L."/>
            <person name="Signorovitch A.Y."/>
            <person name="Moreno M.A."/>
            <person name="Kamm K."/>
            <person name="Grimwood J."/>
            <person name="Schmutz J."/>
            <person name="Shapiro H."/>
            <person name="Grigoriev I.V."/>
            <person name="Buss L.W."/>
            <person name="Schierwater B."/>
            <person name="Dellaporta S.L."/>
            <person name="Rokhsar D.S."/>
        </authorList>
    </citation>
    <scope>NUCLEOTIDE SEQUENCE [LARGE SCALE GENOMIC DNA]</scope>
    <source>
        <strain evidence="14 15">Grell-BS-1999</strain>
    </source>
</reference>
<dbReference type="GO" id="GO:0071949">
    <property type="term" value="F:FAD binding"/>
    <property type="evidence" value="ECO:0007669"/>
    <property type="project" value="InterPro"/>
</dbReference>
<accession>B3SDE9</accession>
<comment type="catalytic activity">
    <reaction evidence="12">
        <text>a 2-methoxy-6-(all-trans-polyprenyl)phenol + 2 reduced [2Fe-2S]-[ferredoxin] + O2 + 2 H(+) = a 2-methoxy-6-(all-trans-polyprenyl)benzene-1,4-diol + 2 oxidized [2Fe-2S]-[ferredoxin] + H2O</text>
        <dbReference type="Rhea" id="RHEA:81183"/>
        <dbReference type="Rhea" id="RHEA-COMP:9551"/>
        <dbReference type="Rhea" id="RHEA-COMP:10000"/>
        <dbReference type="Rhea" id="RHEA-COMP:10001"/>
        <dbReference type="Rhea" id="RHEA-COMP:10858"/>
        <dbReference type="ChEBI" id="CHEBI:15377"/>
        <dbReference type="ChEBI" id="CHEBI:15378"/>
        <dbReference type="ChEBI" id="CHEBI:15379"/>
        <dbReference type="ChEBI" id="CHEBI:33737"/>
        <dbReference type="ChEBI" id="CHEBI:33738"/>
        <dbReference type="ChEBI" id="CHEBI:62731"/>
        <dbReference type="ChEBI" id="CHEBI:84166"/>
        <dbReference type="EC" id="1.14.15.46"/>
    </reaction>
</comment>
<keyword evidence="8 12" id="KW-0560">Oxidoreductase</keyword>
<dbReference type="InterPro" id="IPR036188">
    <property type="entry name" value="FAD/NAD-bd_sf"/>
</dbReference>
<comment type="subunit">
    <text evidence="12">Component of a multi-subunit COQ enzyme complex.</text>
</comment>
<dbReference type="GO" id="GO:0031314">
    <property type="term" value="C:extrinsic component of mitochondrial inner membrane"/>
    <property type="evidence" value="ECO:0007669"/>
    <property type="project" value="UniProtKB-UniRule"/>
</dbReference>
<dbReference type="InterPro" id="IPR051205">
    <property type="entry name" value="UbiH/COQ6_monooxygenase"/>
</dbReference>
<evidence type="ECO:0000256" key="4">
    <source>
        <dbReference type="ARBA" id="ARBA00022688"/>
    </source>
</evidence>
<dbReference type="HOGENOM" id="CLU_009665_8_0_1"/>
<organism evidence="14 15">
    <name type="scientific">Trichoplax adhaerens</name>
    <name type="common">Trichoplax reptans</name>
    <dbReference type="NCBI Taxonomy" id="10228"/>
    <lineage>
        <taxon>Eukaryota</taxon>
        <taxon>Metazoa</taxon>
        <taxon>Placozoa</taxon>
        <taxon>Uniplacotomia</taxon>
        <taxon>Trichoplacea</taxon>
        <taxon>Trichoplacidae</taxon>
        <taxon>Trichoplax</taxon>
    </lineage>
</organism>
<dbReference type="PANTHER" id="PTHR43876">
    <property type="entry name" value="UBIQUINONE BIOSYNTHESIS MONOOXYGENASE COQ6, MITOCHONDRIAL"/>
    <property type="match status" value="1"/>
</dbReference>
<name>B3SDE9_TRIAD</name>
<dbReference type="Gene3D" id="3.50.50.60">
    <property type="entry name" value="FAD/NAD(P)-binding domain"/>
    <property type="match status" value="2"/>
</dbReference>
<gene>
    <name evidence="14" type="ORF">TRIADDRAFT_33826</name>
</gene>